<protein>
    <submittedName>
        <fullName evidence="3">TonB-dependent receptor plug domain-containing protein</fullName>
    </submittedName>
</protein>
<keyword evidence="1" id="KW-0472">Membrane</keyword>
<keyword evidence="1" id="KW-0812">Transmembrane</keyword>
<dbReference type="InterPro" id="IPR012910">
    <property type="entry name" value="Plug_dom"/>
</dbReference>
<name>A0AAP2E5U2_9BACT</name>
<proteinExistence type="inferred from homology"/>
<keyword evidence="3" id="KW-0675">Receptor</keyword>
<dbReference type="Pfam" id="PF07715">
    <property type="entry name" value="Plug"/>
    <property type="match status" value="1"/>
</dbReference>
<dbReference type="InterPro" id="IPR037066">
    <property type="entry name" value="Plug_dom_sf"/>
</dbReference>
<organism evidence="3 4">
    <name type="scientific">Dawidia cretensis</name>
    <dbReference type="NCBI Taxonomy" id="2782350"/>
    <lineage>
        <taxon>Bacteria</taxon>
        <taxon>Pseudomonadati</taxon>
        <taxon>Bacteroidota</taxon>
        <taxon>Cytophagia</taxon>
        <taxon>Cytophagales</taxon>
        <taxon>Chryseotaleaceae</taxon>
        <taxon>Dawidia</taxon>
    </lineage>
</organism>
<keyword evidence="1" id="KW-1134">Transmembrane beta strand</keyword>
<accession>A0AAP2E5U2</accession>
<dbReference type="Gene3D" id="2.170.130.10">
    <property type="entry name" value="TonB-dependent receptor, plug domain"/>
    <property type="match status" value="1"/>
</dbReference>
<dbReference type="EMBL" id="JAHESE010000132">
    <property type="protein sequence ID" value="MBT1712534.1"/>
    <property type="molecule type" value="Genomic_DNA"/>
</dbReference>
<dbReference type="PROSITE" id="PS52016">
    <property type="entry name" value="TONB_DEPENDENT_REC_3"/>
    <property type="match status" value="1"/>
</dbReference>
<keyword evidence="4" id="KW-1185">Reference proteome</keyword>
<comment type="similarity">
    <text evidence="1">Belongs to the TonB-dependent receptor family.</text>
</comment>
<keyword evidence="1" id="KW-0813">Transport</keyword>
<feature type="non-terminal residue" evidence="3">
    <location>
        <position position="1"/>
    </location>
</feature>
<feature type="domain" description="TonB-dependent receptor plug" evidence="2">
    <location>
        <begin position="4"/>
        <end position="91"/>
    </location>
</feature>
<evidence type="ECO:0000256" key="1">
    <source>
        <dbReference type="PROSITE-ProRule" id="PRU01360"/>
    </source>
</evidence>
<keyword evidence="1" id="KW-0998">Cell outer membrane</keyword>
<dbReference type="RefSeq" id="WP_254088085.1">
    <property type="nucleotide sequence ID" value="NZ_JAHESE010000132.1"/>
</dbReference>
<dbReference type="NCBIfam" id="TIGR04057">
    <property type="entry name" value="SusC_RagA_signa"/>
    <property type="match status" value="1"/>
</dbReference>
<reference evidence="3 4" key="1">
    <citation type="submission" date="2021-05" db="EMBL/GenBank/DDBJ databases">
        <title>A Polyphasic approach of four new species of the genus Ohtaekwangia: Ohtaekwangia histidinii sp. nov., Ohtaekwangia cretensis sp. nov., Ohtaekwangia indiensis sp. nov., Ohtaekwangia reichenbachii sp. nov. from diverse environment.</title>
        <authorList>
            <person name="Octaviana S."/>
        </authorList>
    </citation>
    <scope>NUCLEOTIDE SEQUENCE [LARGE SCALE GENOMIC DNA]</scope>
    <source>
        <strain evidence="3 4">PWU5</strain>
    </source>
</reference>
<evidence type="ECO:0000313" key="4">
    <source>
        <dbReference type="Proteomes" id="UP001319080"/>
    </source>
</evidence>
<dbReference type="AlphaFoldDB" id="A0AAP2E5U2"/>
<dbReference type="InterPro" id="IPR039426">
    <property type="entry name" value="TonB-dep_rcpt-like"/>
</dbReference>
<dbReference type="GO" id="GO:0009279">
    <property type="term" value="C:cell outer membrane"/>
    <property type="evidence" value="ECO:0007669"/>
    <property type="project" value="UniProtKB-SubCell"/>
</dbReference>
<evidence type="ECO:0000313" key="3">
    <source>
        <dbReference type="EMBL" id="MBT1712534.1"/>
    </source>
</evidence>
<comment type="caution">
    <text evidence="3">The sequence shown here is derived from an EMBL/GenBank/DDBJ whole genome shotgun (WGS) entry which is preliminary data.</text>
</comment>
<dbReference type="InterPro" id="IPR023997">
    <property type="entry name" value="TonB-dep_OMP_SusC/RagA_CS"/>
</dbReference>
<feature type="non-terminal residue" evidence="3">
    <location>
        <position position="138"/>
    </location>
</feature>
<sequence>IQQVSGIPGSGYNIAVRGRNNFRDEYNMPLYIIDGVPFPSAPYNSALVSGSILGVAASPLSTINPNAIERIDVLKDADATAIYGALGANGVVLITTRRVTKGETQVDMNVYTGFNEVPHMMDLLNTQQYLTMRREAFK</sequence>
<evidence type="ECO:0000259" key="2">
    <source>
        <dbReference type="Pfam" id="PF07715"/>
    </source>
</evidence>
<dbReference type="Proteomes" id="UP001319080">
    <property type="component" value="Unassembled WGS sequence"/>
</dbReference>
<gene>
    <name evidence="3" type="ORF">KK062_30140</name>
</gene>
<dbReference type="SUPFAM" id="SSF56935">
    <property type="entry name" value="Porins"/>
    <property type="match status" value="1"/>
</dbReference>
<comment type="subcellular location">
    <subcellularLocation>
        <location evidence="1">Cell outer membrane</location>
        <topology evidence="1">Multi-pass membrane protein</topology>
    </subcellularLocation>
</comment>